<reference evidence="4 5" key="1">
    <citation type="submission" date="2021-11" db="EMBL/GenBank/DDBJ databases">
        <authorList>
            <person name="Liang Q."/>
            <person name="Mou H."/>
            <person name="Liu Z."/>
        </authorList>
    </citation>
    <scope>NUCLEOTIDE SEQUENCE [LARGE SCALE GENOMIC DNA]</scope>
    <source>
        <strain evidence="4 5">CHU3</strain>
    </source>
</reference>
<evidence type="ECO:0000313" key="4">
    <source>
        <dbReference type="EMBL" id="MCV2366680.1"/>
    </source>
</evidence>
<dbReference type="EMBL" id="JAJIRN010000001">
    <property type="protein sequence ID" value="MCV2366680.1"/>
    <property type="molecule type" value="Genomic_DNA"/>
</dbReference>
<evidence type="ECO:0000256" key="2">
    <source>
        <dbReference type="SAM" id="SignalP"/>
    </source>
</evidence>
<organism evidence="4 5">
    <name type="scientific">Roseateles oligotrophus</name>
    <dbReference type="NCBI Taxonomy" id="1769250"/>
    <lineage>
        <taxon>Bacteria</taxon>
        <taxon>Pseudomonadati</taxon>
        <taxon>Pseudomonadota</taxon>
        <taxon>Betaproteobacteria</taxon>
        <taxon>Burkholderiales</taxon>
        <taxon>Sphaerotilaceae</taxon>
        <taxon>Roseateles</taxon>
    </lineage>
</organism>
<dbReference type="RefSeq" id="WP_263569316.1">
    <property type="nucleotide sequence ID" value="NZ_JAJIRN010000001.1"/>
</dbReference>
<feature type="signal peptide" evidence="2">
    <location>
        <begin position="1"/>
        <end position="23"/>
    </location>
</feature>
<dbReference type="NCBIfam" id="TIGR02595">
    <property type="entry name" value="PEP_CTERM"/>
    <property type="match status" value="1"/>
</dbReference>
<keyword evidence="1" id="KW-1133">Transmembrane helix</keyword>
<feature type="chain" id="PRO_5045922351" evidence="2">
    <location>
        <begin position="24"/>
        <end position="222"/>
    </location>
</feature>
<evidence type="ECO:0000313" key="5">
    <source>
        <dbReference type="Proteomes" id="UP001209701"/>
    </source>
</evidence>
<keyword evidence="1" id="KW-0472">Membrane</keyword>
<accession>A0ABT2YBV9</accession>
<dbReference type="InterPro" id="IPR013424">
    <property type="entry name" value="Ice-binding_C"/>
</dbReference>
<dbReference type="Pfam" id="PF07589">
    <property type="entry name" value="PEP-CTERM"/>
    <property type="match status" value="1"/>
</dbReference>
<evidence type="ECO:0000259" key="3">
    <source>
        <dbReference type="Pfam" id="PF07589"/>
    </source>
</evidence>
<name>A0ABT2YBV9_9BURK</name>
<dbReference type="Proteomes" id="UP001209701">
    <property type="component" value="Unassembled WGS sequence"/>
</dbReference>
<protein>
    <submittedName>
        <fullName evidence="4">PEP-CTERM sorting domain-containing protein</fullName>
    </submittedName>
</protein>
<gene>
    <name evidence="4" type="ORF">LNV07_01005</name>
</gene>
<feature type="transmembrane region" description="Helical" evidence="1">
    <location>
        <begin position="197"/>
        <end position="214"/>
    </location>
</feature>
<evidence type="ECO:0000256" key="1">
    <source>
        <dbReference type="SAM" id="Phobius"/>
    </source>
</evidence>
<keyword evidence="5" id="KW-1185">Reference proteome</keyword>
<proteinExistence type="predicted"/>
<feature type="domain" description="Ice-binding protein C-terminal" evidence="3">
    <location>
        <begin position="193"/>
        <end position="217"/>
    </location>
</feature>
<keyword evidence="2" id="KW-0732">Signal</keyword>
<comment type="caution">
    <text evidence="4">The sequence shown here is derived from an EMBL/GenBank/DDBJ whole genome shotgun (WGS) entry which is preliminary data.</text>
</comment>
<sequence>MFANKKAIALAVLTMSMTGIAVADSLDLKFVGKDSETILTTSFATAYPTGRLEFRTTQSNASFYAYCVELVEDHAVAGDGFQTYTVGKFDGVQATRLNGLFSSSYAGLASATDRAAFQTAIWEITHETEAVMDVSKGAGDFSVTNLADPLKTEGFVFQVNSFLGKADAYAGQDLYTLTKLTSNGFQDLLTVTAVPEPSGFALMAVGLAGFGLLARRRKNKQG</sequence>
<keyword evidence="1" id="KW-0812">Transmembrane</keyword>